<reference evidence="1" key="2">
    <citation type="journal article" date="2024" name="Plant">
        <title>Genomic evolution and insights into agronomic trait innovations of Sesamum species.</title>
        <authorList>
            <person name="Miao H."/>
            <person name="Wang L."/>
            <person name="Qu L."/>
            <person name="Liu H."/>
            <person name="Sun Y."/>
            <person name="Le M."/>
            <person name="Wang Q."/>
            <person name="Wei S."/>
            <person name="Zheng Y."/>
            <person name="Lin W."/>
            <person name="Duan Y."/>
            <person name="Cao H."/>
            <person name="Xiong S."/>
            <person name="Wang X."/>
            <person name="Wei L."/>
            <person name="Li C."/>
            <person name="Ma Q."/>
            <person name="Ju M."/>
            <person name="Zhao R."/>
            <person name="Li G."/>
            <person name="Mu C."/>
            <person name="Tian Q."/>
            <person name="Mei H."/>
            <person name="Zhang T."/>
            <person name="Gao T."/>
            <person name="Zhang H."/>
        </authorList>
    </citation>
    <scope>NUCLEOTIDE SEQUENCE</scope>
    <source>
        <strain evidence="1">KEN1</strain>
    </source>
</reference>
<dbReference type="EMBL" id="JACGWN010000015">
    <property type="protein sequence ID" value="KAL0401975.1"/>
    <property type="molecule type" value="Genomic_DNA"/>
</dbReference>
<organism evidence="1">
    <name type="scientific">Sesamum latifolium</name>
    <dbReference type="NCBI Taxonomy" id="2727402"/>
    <lineage>
        <taxon>Eukaryota</taxon>
        <taxon>Viridiplantae</taxon>
        <taxon>Streptophyta</taxon>
        <taxon>Embryophyta</taxon>
        <taxon>Tracheophyta</taxon>
        <taxon>Spermatophyta</taxon>
        <taxon>Magnoliopsida</taxon>
        <taxon>eudicotyledons</taxon>
        <taxon>Gunneridae</taxon>
        <taxon>Pentapetalae</taxon>
        <taxon>asterids</taxon>
        <taxon>lamiids</taxon>
        <taxon>Lamiales</taxon>
        <taxon>Pedaliaceae</taxon>
        <taxon>Sesamum</taxon>
    </lineage>
</organism>
<accession>A0AAW2TB59</accession>
<dbReference type="AlphaFoldDB" id="A0AAW2TB59"/>
<name>A0AAW2TB59_9LAMI</name>
<gene>
    <name evidence="1" type="ORF">Slati_4227400</name>
</gene>
<dbReference type="PANTHER" id="PTHR10775:SF182">
    <property type="entry name" value="TRANSPOSON, EN_SPM-LIKE, TRANSPOSASE-ASSOCIATED DOMAIN PROTEIN-RELATED"/>
    <property type="match status" value="1"/>
</dbReference>
<dbReference type="PANTHER" id="PTHR10775">
    <property type="entry name" value="OS08G0208400 PROTEIN"/>
    <property type="match status" value="1"/>
</dbReference>
<evidence type="ECO:0000313" key="1">
    <source>
        <dbReference type="EMBL" id="KAL0401975.1"/>
    </source>
</evidence>
<comment type="caution">
    <text evidence="1">The sequence shown here is derived from an EMBL/GenBank/DDBJ whole genome shotgun (WGS) entry which is preliminary data.</text>
</comment>
<protein>
    <submittedName>
        <fullName evidence="1">Uncharacterized protein</fullName>
    </submittedName>
</protein>
<reference evidence="1" key="1">
    <citation type="submission" date="2020-06" db="EMBL/GenBank/DDBJ databases">
        <authorList>
            <person name="Li T."/>
            <person name="Hu X."/>
            <person name="Zhang T."/>
            <person name="Song X."/>
            <person name="Zhang H."/>
            <person name="Dai N."/>
            <person name="Sheng W."/>
            <person name="Hou X."/>
            <person name="Wei L."/>
        </authorList>
    </citation>
    <scope>NUCLEOTIDE SEQUENCE</scope>
    <source>
        <strain evidence="1">KEN1</strain>
        <tissue evidence="1">Leaf</tissue>
    </source>
</reference>
<proteinExistence type="predicted"/>
<sequence length="151" mass="18007">MPLSLPEGYGTNHKWTKKSIFWDLPYWSMLLIRYNLDVMHIEKNIFDNIFNTVMNIKRKTKDNLNARSDLKSFCNRPELELDERRSNVIPKAVYTLSKEQKRRVCKWIKGLQFPDDYASNLALCVDMTELQMHGMKSHDYHVFIRNCRCMA</sequence>